<dbReference type="Pfam" id="PF01613">
    <property type="entry name" value="Flavin_Reduct"/>
    <property type="match status" value="1"/>
</dbReference>
<dbReference type="GO" id="GO:0042602">
    <property type="term" value="F:riboflavin reductase (NADPH) activity"/>
    <property type="evidence" value="ECO:0007669"/>
    <property type="project" value="TreeGrafter"/>
</dbReference>
<evidence type="ECO:0000256" key="3">
    <source>
        <dbReference type="SAM" id="Phobius"/>
    </source>
</evidence>
<evidence type="ECO:0000259" key="4">
    <source>
        <dbReference type="SMART" id="SM00903"/>
    </source>
</evidence>
<dbReference type="GO" id="GO:0010181">
    <property type="term" value="F:FMN binding"/>
    <property type="evidence" value="ECO:0007669"/>
    <property type="project" value="InterPro"/>
</dbReference>
<dbReference type="AlphaFoldDB" id="A0A7Y9QW89"/>
<evidence type="ECO:0000313" key="5">
    <source>
        <dbReference type="EMBL" id="NYG32056.1"/>
    </source>
</evidence>
<accession>A0A7Y9QW89</accession>
<sequence>MQASPFTRQDFRAALGLFATGVTIVTARAADGTPVGLTANSFNSVSLTPPLVLWSLSLQAGSMAAFATGSHYAIHILAAEQRELAERFATRGADRFAGLDWRPGIGGVPLLDGAAAVLECHNRSRYEEGDHVIFVGEVEQCRYRADASPLIFHGGRFYTELPL</sequence>
<dbReference type="InterPro" id="IPR050268">
    <property type="entry name" value="NADH-dep_flavin_reductase"/>
</dbReference>
<proteinExistence type="inferred from homology"/>
<dbReference type="SUPFAM" id="SSF50475">
    <property type="entry name" value="FMN-binding split barrel"/>
    <property type="match status" value="1"/>
</dbReference>
<comment type="caution">
    <text evidence="5">The sequence shown here is derived from an EMBL/GenBank/DDBJ whole genome shotgun (WGS) entry which is preliminary data.</text>
</comment>
<evidence type="ECO:0000256" key="1">
    <source>
        <dbReference type="ARBA" id="ARBA00008898"/>
    </source>
</evidence>
<keyword evidence="2" id="KW-0560">Oxidoreductase</keyword>
<dbReference type="SMART" id="SM00903">
    <property type="entry name" value="Flavin_Reduct"/>
    <property type="match status" value="1"/>
</dbReference>
<feature type="transmembrane region" description="Helical" evidence="3">
    <location>
        <begin position="53"/>
        <end position="74"/>
    </location>
</feature>
<dbReference type="Gene3D" id="2.30.110.10">
    <property type="entry name" value="Electron Transport, Fmn-binding Protein, Chain A"/>
    <property type="match status" value="1"/>
</dbReference>
<name>A0A7Y9QW89_9BURK</name>
<dbReference type="Proteomes" id="UP000518288">
    <property type="component" value="Unassembled WGS sequence"/>
</dbReference>
<protein>
    <submittedName>
        <fullName evidence="5">Flavin reductase (DIM6/NTAB) family NADH-FMN oxidoreductase RutF</fullName>
    </submittedName>
</protein>
<keyword evidence="3" id="KW-0472">Membrane</keyword>
<feature type="domain" description="Flavin reductase like" evidence="4">
    <location>
        <begin position="15"/>
        <end position="159"/>
    </location>
</feature>
<organism evidence="5 6">
    <name type="scientific">Sphaerotilus montanus</name>
    <dbReference type="NCBI Taxonomy" id="522889"/>
    <lineage>
        <taxon>Bacteria</taxon>
        <taxon>Pseudomonadati</taxon>
        <taxon>Pseudomonadota</taxon>
        <taxon>Betaproteobacteria</taxon>
        <taxon>Burkholderiales</taxon>
        <taxon>Sphaerotilaceae</taxon>
        <taxon>Sphaerotilus</taxon>
    </lineage>
</organism>
<keyword evidence="3" id="KW-0812">Transmembrane</keyword>
<keyword evidence="6" id="KW-1185">Reference proteome</keyword>
<reference evidence="5 6" key="1">
    <citation type="submission" date="2020-07" db="EMBL/GenBank/DDBJ databases">
        <title>Genomic Encyclopedia of Archaeal and Bacterial Type Strains, Phase II (KMG-II): from individual species to whole genera.</title>
        <authorList>
            <person name="Goeker M."/>
        </authorList>
    </citation>
    <scope>NUCLEOTIDE SEQUENCE [LARGE SCALE GENOMIC DNA]</scope>
    <source>
        <strain evidence="5 6">DSM 21226</strain>
    </source>
</reference>
<evidence type="ECO:0000256" key="2">
    <source>
        <dbReference type="ARBA" id="ARBA00023002"/>
    </source>
</evidence>
<dbReference type="InterPro" id="IPR002563">
    <property type="entry name" value="Flavin_Rdtase-like_dom"/>
</dbReference>
<dbReference type="PANTHER" id="PTHR30466:SF11">
    <property type="entry name" value="FLAVIN-DEPENDENT MONOOXYGENASE, REDUCTASE SUBUNIT HSAB"/>
    <property type="match status" value="1"/>
</dbReference>
<keyword evidence="3" id="KW-1133">Transmembrane helix</keyword>
<dbReference type="PANTHER" id="PTHR30466">
    <property type="entry name" value="FLAVIN REDUCTASE"/>
    <property type="match status" value="1"/>
</dbReference>
<dbReference type="InterPro" id="IPR012349">
    <property type="entry name" value="Split_barrel_FMN-bd"/>
</dbReference>
<dbReference type="EMBL" id="JACCFH010000001">
    <property type="protein sequence ID" value="NYG32056.1"/>
    <property type="molecule type" value="Genomic_DNA"/>
</dbReference>
<comment type="similarity">
    <text evidence="1">Belongs to the non-flavoprotein flavin reductase family.</text>
</comment>
<dbReference type="RefSeq" id="WP_179632988.1">
    <property type="nucleotide sequence ID" value="NZ_CAXYYM010000166.1"/>
</dbReference>
<gene>
    <name evidence="5" type="ORF">BDD16_001042</name>
</gene>
<evidence type="ECO:0000313" key="6">
    <source>
        <dbReference type="Proteomes" id="UP000518288"/>
    </source>
</evidence>